<proteinExistence type="predicted"/>
<evidence type="ECO:0000313" key="3">
    <source>
        <dbReference type="Proteomes" id="UP000235145"/>
    </source>
</evidence>
<keyword evidence="3" id="KW-1185">Reference proteome</keyword>
<organism evidence="2 3">
    <name type="scientific">Lactuca sativa</name>
    <name type="common">Garden lettuce</name>
    <dbReference type="NCBI Taxonomy" id="4236"/>
    <lineage>
        <taxon>Eukaryota</taxon>
        <taxon>Viridiplantae</taxon>
        <taxon>Streptophyta</taxon>
        <taxon>Embryophyta</taxon>
        <taxon>Tracheophyta</taxon>
        <taxon>Spermatophyta</taxon>
        <taxon>Magnoliopsida</taxon>
        <taxon>eudicotyledons</taxon>
        <taxon>Gunneridae</taxon>
        <taxon>Pentapetalae</taxon>
        <taxon>asterids</taxon>
        <taxon>campanulids</taxon>
        <taxon>Asterales</taxon>
        <taxon>Asteraceae</taxon>
        <taxon>Cichorioideae</taxon>
        <taxon>Cichorieae</taxon>
        <taxon>Lactucinae</taxon>
        <taxon>Lactuca</taxon>
    </lineage>
</organism>
<feature type="domain" description="Retrotransposon gag" evidence="1">
    <location>
        <begin position="6"/>
        <end position="69"/>
    </location>
</feature>
<dbReference type="InterPro" id="IPR005162">
    <property type="entry name" value="Retrotrans_gag_dom"/>
</dbReference>
<name>A0A9R1X1I0_LACSA</name>
<accession>A0A9R1X1I0</accession>
<dbReference type="Pfam" id="PF03732">
    <property type="entry name" value="Retrotrans_gag"/>
    <property type="match status" value="1"/>
</dbReference>
<dbReference type="Proteomes" id="UP000235145">
    <property type="component" value="Unassembled WGS sequence"/>
</dbReference>
<evidence type="ECO:0000259" key="1">
    <source>
        <dbReference type="Pfam" id="PF03732"/>
    </source>
</evidence>
<reference evidence="2 3" key="1">
    <citation type="journal article" date="2017" name="Nat. Commun.">
        <title>Genome assembly with in vitro proximity ligation data and whole-genome triplication in lettuce.</title>
        <authorList>
            <person name="Reyes-Chin-Wo S."/>
            <person name="Wang Z."/>
            <person name="Yang X."/>
            <person name="Kozik A."/>
            <person name="Arikit S."/>
            <person name="Song C."/>
            <person name="Xia L."/>
            <person name="Froenicke L."/>
            <person name="Lavelle D.O."/>
            <person name="Truco M.J."/>
            <person name="Xia R."/>
            <person name="Zhu S."/>
            <person name="Xu C."/>
            <person name="Xu H."/>
            <person name="Xu X."/>
            <person name="Cox K."/>
            <person name="Korf I."/>
            <person name="Meyers B.C."/>
            <person name="Michelmore R.W."/>
        </authorList>
    </citation>
    <scope>NUCLEOTIDE SEQUENCE [LARGE SCALE GENOMIC DNA]</scope>
    <source>
        <strain evidence="3">cv. Salinas</strain>
        <tissue evidence="2">Seedlings</tissue>
    </source>
</reference>
<comment type="caution">
    <text evidence="2">The sequence shown here is derived from an EMBL/GenBank/DDBJ whole genome shotgun (WGS) entry which is preliminary data.</text>
</comment>
<sequence>MDSTMLDRNVEAWLKNITPNSIRSFSKLKELFLTNFIQLRKYWGDIREIIGCKQHEGESIRDYFKRFNRDILDVLGQRDHLVTGSVVKLAELADYSSEYSLLGPLPRRVEKSRVLSNEFYNLGYWSLHARDPTYHYPRRYNDTCDKKKAYQQKKHTCKQQPLKRENKDNIKAITSQNKDTIIKGDDSTSPIIHTKEMIGDTNAQTCFPSQISNTTLEDFQTSWQTRKRKIL</sequence>
<gene>
    <name evidence="2" type="ORF">LSAT_V11C700370980</name>
</gene>
<protein>
    <recommendedName>
        <fullName evidence="1">Retrotransposon gag domain-containing protein</fullName>
    </recommendedName>
</protein>
<dbReference type="EMBL" id="NBSK02000007">
    <property type="protein sequence ID" value="KAJ0195666.1"/>
    <property type="molecule type" value="Genomic_DNA"/>
</dbReference>
<evidence type="ECO:0000313" key="2">
    <source>
        <dbReference type="EMBL" id="KAJ0195666.1"/>
    </source>
</evidence>
<dbReference type="AlphaFoldDB" id="A0A9R1X1I0"/>